<dbReference type="AlphaFoldDB" id="A0A6M4GQS6"/>
<dbReference type="Pfam" id="PF14539">
    <property type="entry name" value="DUF4442"/>
    <property type="match status" value="1"/>
</dbReference>
<gene>
    <name evidence="1" type="ORF">DSM104443_00750</name>
</gene>
<sequence>MSQGFLSKLTFGPRRMRWLFNLWPPFRGMGVKVREISPDFRHAIVELRMRLLNRNYVGSHFGGSIYAMTDPFYMVMMMNNLGRDYVVWDKMGTVKYLKPGHGTLTAEFVVTQAMVDEAIASTAEGAKFEPTYAVELKDREGAVVATVEKTLYIRKKK</sequence>
<protein>
    <recommendedName>
        <fullName evidence="3">Acyl-coenzyme A thioesterase PaaI-like protein</fullName>
    </recommendedName>
</protein>
<keyword evidence="2" id="KW-1185">Reference proteome</keyword>
<name>A0A6M4GQS6_9PROT</name>
<dbReference type="EMBL" id="CP053069">
    <property type="protein sequence ID" value="QJR09700.1"/>
    <property type="molecule type" value="Genomic_DNA"/>
</dbReference>
<dbReference type="KEGG" id="uru:DSM104443_00750"/>
<organism evidence="1 2">
    <name type="scientific">Usitatibacter rugosus</name>
    <dbReference type="NCBI Taxonomy" id="2732067"/>
    <lineage>
        <taxon>Bacteria</taxon>
        <taxon>Pseudomonadati</taxon>
        <taxon>Pseudomonadota</taxon>
        <taxon>Betaproteobacteria</taxon>
        <taxon>Nitrosomonadales</taxon>
        <taxon>Usitatibacteraceae</taxon>
        <taxon>Usitatibacter</taxon>
    </lineage>
</organism>
<accession>A0A6M4GQS6</accession>
<dbReference type="RefSeq" id="WP_171089627.1">
    <property type="nucleotide sequence ID" value="NZ_CP053069.1"/>
</dbReference>
<dbReference type="InterPro" id="IPR027961">
    <property type="entry name" value="DUF4442"/>
</dbReference>
<dbReference type="SUPFAM" id="SSF54637">
    <property type="entry name" value="Thioesterase/thiol ester dehydrase-isomerase"/>
    <property type="match status" value="1"/>
</dbReference>
<dbReference type="Proteomes" id="UP000501534">
    <property type="component" value="Chromosome"/>
</dbReference>
<evidence type="ECO:0000313" key="1">
    <source>
        <dbReference type="EMBL" id="QJR09700.1"/>
    </source>
</evidence>
<dbReference type="Gene3D" id="3.10.129.10">
    <property type="entry name" value="Hotdog Thioesterase"/>
    <property type="match status" value="1"/>
</dbReference>
<evidence type="ECO:0008006" key="3">
    <source>
        <dbReference type="Google" id="ProtNLM"/>
    </source>
</evidence>
<evidence type="ECO:0000313" key="2">
    <source>
        <dbReference type="Proteomes" id="UP000501534"/>
    </source>
</evidence>
<reference evidence="1 2" key="1">
    <citation type="submission" date="2020-04" db="EMBL/GenBank/DDBJ databases">
        <title>Usitatibacter rugosus gen. nov., sp. nov. and Usitatibacter palustris sp. nov., novel members of Usitatibacteraceae fam. nov. within the order Nitrosomonadales isolated from soil.</title>
        <authorList>
            <person name="Huber K.J."/>
            <person name="Neumann-Schaal M."/>
            <person name="Geppert A."/>
            <person name="Luckner M."/>
            <person name="Wanner G."/>
            <person name="Overmann J."/>
        </authorList>
    </citation>
    <scope>NUCLEOTIDE SEQUENCE [LARGE SCALE GENOMIC DNA]</scope>
    <source>
        <strain evidence="1 2">0125_3</strain>
    </source>
</reference>
<proteinExistence type="predicted"/>
<dbReference type="InterPro" id="IPR029069">
    <property type="entry name" value="HotDog_dom_sf"/>
</dbReference>